<dbReference type="GO" id="GO:0071897">
    <property type="term" value="P:DNA biosynthetic process"/>
    <property type="evidence" value="ECO:0007669"/>
    <property type="project" value="UniProtKB-ARBA"/>
</dbReference>
<feature type="non-terminal residue" evidence="1">
    <location>
        <position position="1"/>
    </location>
</feature>
<dbReference type="SUPFAM" id="SSF56672">
    <property type="entry name" value="DNA/RNA polymerases"/>
    <property type="match status" value="1"/>
</dbReference>
<proteinExistence type="predicted"/>
<reference evidence="1" key="1">
    <citation type="submission" date="2014-05" db="EMBL/GenBank/DDBJ databases">
        <authorList>
            <person name="Chronopoulou M."/>
        </authorList>
    </citation>
    <scope>NUCLEOTIDE SEQUENCE</scope>
    <source>
        <tissue evidence="1">Whole organism</tissue>
    </source>
</reference>
<dbReference type="AlphaFoldDB" id="A0A0K2VH12"/>
<evidence type="ECO:0000313" key="1">
    <source>
        <dbReference type="EMBL" id="CDW49738.1"/>
    </source>
</evidence>
<sequence>WRHPLYTNLQRRVVTFRGREVQGYLQKIKKDLANAPVLTHYDLSRLLTLSTDASPVGLRAEHKLESIICLNGMNCNQ</sequence>
<organism evidence="1">
    <name type="scientific">Lepeophtheirus salmonis</name>
    <name type="common">Salmon louse</name>
    <name type="synonym">Caligus salmonis</name>
    <dbReference type="NCBI Taxonomy" id="72036"/>
    <lineage>
        <taxon>Eukaryota</taxon>
        <taxon>Metazoa</taxon>
        <taxon>Ecdysozoa</taxon>
        <taxon>Arthropoda</taxon>
        <taxon>Crustacea</taxon>
        <taxon>Multicrustacea</taxon>
        <taxon>Hexanauplia</taxon>
        <taxon>Copepoda</taxon>
        <taxon>Siphonostomatoida</taxon>
        <taxon>Caligidae</taxon>
        <taxon>Lepeophtheirus</taxon>
    </lineage>
</organism>
<protein>
    <submittedName>
        <fullName evidence="1">Uncharacterized protein</fullName>
    </submittedName>
</protein>
<accession>A0A0K2VH12</accession>
<dbReference type="InterPro" id="IPR043502">
    <property type="entry name" value="DNA/RNA_pol_sf"/>
</dbReference>
<name>A0A0K2VH12_LEPSM</name>
<dbReference type="EMBL" id="HACA01032377">
    <property type="protein sequence ID" value="CDW49738.1"/>
    <property type="molecule type" value="Transcribed_RNA"/>
</dbReference>